<evidence type="ECO:0000259" key="8">
    <source>
        <dbReference type="Pfam" id="PF10502"/>
    </source>
</evidence>
<evidence type="ECO:0000313" key="9">
    <source>
        <dbReference type="EMBL" id="MQN00569.1"/>
    </source>
</evidence>
<evidence type="ECO:0000313" key="10">
    <source>
        <dbReference type="Proteomes" id="UP000460257"/>
    </source>
</evidence>
<dbReference type="InterPro" id="IPR019533">
    <property type="entry name" value="Peptidase_S26"/>
</dbReference>
<evidence type="ECO:0000256" key="6">
    <source>
        <dbReference type="PIRSR" id="PIRSR600223-1"/>
    </source>
</evidence>
<dbReference type="PRINTS" id="PR00727">
    <property type="entry name" value="LEADERPTASE"/>
</dbReference>
<sequence>MKSRTKYLRFTLIIFLICFAGFLAAHFFVQRTVVKGSSMEPVLSDGDNLIVDRMAPLKHKIQRFDIVEFTYLYKKHTYFVKRVYGLPGETVQITDEGDILIDGKKISDKYGKEKISDPGIAAYPIKLGAGEYFVLGDNRNHSEDSRYSDVGTVKSEQIVGKVITRIFPFDKAGRVS</sequence>
<reference evidence="9" key="1">
    <citation type="journal article" date="2020" name="Appl. Environ. Microbiol.">
        <title>Medium-Chain Fatty Acid Synthesis by 'Candidatus Weimeria bifida' gen. nov., sp. nov., and 'Candidatus Pseudoramibacter fermentans' sp. nov.</title>
        <authorList>
            <person name="Scarborough M.J."/>
            <person name="Myers K.S."/>
            <person name="Donohue T.J."/>
            <person name="Noguera D.R."/>
        </authorList>
    </citation>
    <scope>NUCLEOTIDE SEQUENCE</scope>
    <source>
        <strain evidence="9">LCO1.1</strain>
    </source>
</reference>
<dbReference type="Proteomes" id="UP000460257">
    <property type="component" value="Unassembled WGS sequence"/>
</dbReference>
<keyword evidence="10" id="KW-1185">Reference proteome</keyword>
<dbReference type="GO" id="GO:0005886">
    <property type="term" value="C:plasma membrane"/>
    <property type="evidence" value="ECO:0007669"/>
    <property type="project" value="UniProtKB-SubCell"/>
</dbReference>
<feature type="domain" description="Peptidase S26" evidence="8">
    <location>
        <begin position="9"/>
        <end position="166"/>
    </location>
</feature>
<comment type="subcellular location">
    <subcellularLocation>
        <location evidence="2">Cell membrane</location>
        <topology evidence="2">Single-pass type II membrane protein</topology>
    </subcellularLocation>
    <subcellularLocation>
        <location evidence="7">Membrane</location>
        <topology evidence="7">Single-pass type II membrane protein</topology>
    </subcellularLocation>
</comment>
<comment type="similarity">
    <text evidence="3 7">Belongs to the peptidase S26 family.</text>
</comment>
<comment type="caution">
    <text evidence="9">The sequence shown here is derived from an EMBL/GenBank/DDBJ whole genome shotgun (WGS) entry which is preliminary data.</text>
</comment>
<dbReference type="InterPro" id="IPR000223">
    <property type="entry name" value="Pept_S26A_signal_pept_1"/>
</dbReference>
<dbReference type="InterPro" id="IPR036286">
    <property type="entry name" value="LexA/Signal_pep-like_sf"/>
</dbReference>
<evidence type="ECO:0000256" key="5">
    <source>
        <dbReference type="ARBA" id="ARBA00022801"/>
    </source>
</evidence>
<evidence type="ECO:0000256" key="4">
    <source>
        <dbReference type="ARBA" id="ARBA00013208"/>
    </source>
</evidence>
<keyword evidence="7" id="KW-0645">Protease</keyword>
<evidence type="ECO:0000256" key="3">
    <source>
        <dbReference type="ARBA" id="ARBA00009370"/>
    </source>
</evidence>
<dbReference type="GO" id="GO:0004252">
    <property type="term" value="F:serine-type endopeptidase activity"/>
    <property type="evidence" value="ECO:0007669"/>
    <property type="project" value="InterPro"/>
</dbReference>
<dbReference type="CDD" id="cd06530">
    <property type="entry name" value="S26_SPase_I"/>
    <property type="match status" value="1"/>
</dbReference>
<protein>
    <recommendedName>
        <fullName evidence="4 7">Signal peptidase I</fullName>
        <ecNumber evidence="4 7">3.4.21.89</ecNumber>
    </recommendedName>
</protein>
<dbReference type="AlphaFoldDB" id="A0A6N7IWB1"/>
<dbReference type="EMBL" id="VOGC01000002">
    <property type="protein sequence ID" value="MQN00569.1"/>
    <property type="molecule type" value="Genomic_DNA"/>
</dbReference>
<keyword evidence="7" id="KW-0472">Membrane</keyword>
<dbReference type="InterPro" id="IPR019758">
    <property type="entry name" value="Pept_S26A_signal_pept_1_CS"/>
</dbReference>
<evidence type="ECO:0000256" key="2">
    <source>
        <dbReference type="ARBA" id="ARBA00004401"/>
    </source>
</evidence>
<evidence type="ECO:0000256" key="1">
    <source>
        <dbReference type="ARBA" id="ARBA00000677"/>
    </source>
</evidence>
<dbReference type="GO" id="GO:0006465">
    <property type="term" value="P:signal peptide processing"/>
    <property type="evidence" value="ECO:0007669"/>
    <property type="project" value="InterPro"/>
</dbReference>
<keyword evidence="7" id="KW-1133">Transmembrane helix</keyword>
<proteinExistence type="inferred from homology"/>
<feature type="transmembrane region" description="Helical" evidence="7">
    <location>
        <begin position="7"/>
        <end position="29"/>
    </location>
</feature>
<dbReference type="GO" id="GO:0009003">
    <property type="term" value="F:signal peptidase activity"/>
    <property type="evidence" value="ECO:0007669"/>
    <property type="project" value="UniProtKB-EC"/>
</dbReference>
<dbReference type="PANTHER" id="PTHR43390">
    <property type="entry name" value="SIGNAL PEPTIDASE I"/>
    <property type="match status" value="1"/>
</dbReference>
<name>A0A6N7IWB1_9FIRM</name>
<keyword evidence="7" id="KW-0812">Transmembrane</keyword>
<accession>A0A6N7IWB1</accession>
<dbReference type="Pfam" id="PF10502">
    <property type="entry name" value="Peptidase_S26"/>
    <property type="match status" value="1"/>
</dbReference>
<dbReference type="PROSITE" id="PS00761">
    <property type="entry name" value="SPASE_I_3"/>
    <property type="match status" value="1"/>
</dbReference>
<dbReference type="SUPFAM" id="SSF51306">
    <property type="entry name" value="LexA/Signal peptidase"/>
    <property type="match status" value="1"/>
</dbReference>
<keyword evidence="5 7" id="KW-0378">Hydrolase</keyword>
<comment type="catalytic activity">
    <reaction evidence="1 7">
        <text>Cleavage of hydrophobic, N-terminal signal or leader sequences from secreted and periplasmic proteins.</text>
        <dbReference type="EC" id="3.4.21.89"/>
    </reaction>
</comment>
<feature type="active site" evidence="6">
    <location>
        <position position="38"/>
    </location>
</feature>
<dbReference type="Gene3D" id="2.10.109.10">
    <property type="entry name" value="Umud Fragment, subunit A"/>
    <property type="match status" value="1"/>
</dbReference>
<evidence type="ECO:0000256" key="7">
    <source>
        <dbReference type="RuleBase" id="RU362042"/>
    </source>
</evidence>
<gene>
    <name evidence="9" type="primary">lepB</name>
    <name evidence="9" type="ORF">FRC54_01005</name>
</gene>
<organism evidence="9 10">
    <name type="scientific">Candidatus Weimeria bifida</name>
    <dbReference type="NCBI Taxonomy" id="2599074"/>
    <lineage>
        <taxon>Bacteria</taxon>
        <taxon>Bacillati</taxon>
        <taxon>Bacillota</taxon>
        <taxon>Clostridia</taxon>
        <taxon>Lachnospirales</taxon>
        <taxon>Lachnospiraceae</taxon>
        <taxon>Candidatus Weimeria</taxon>
    </lineage>
</organism>
<feature type="active site" evidence="6">
    <location>
        <position position="81"/>
    </location>
</feature>
<dbReference type="PANTHER" id="PTHR43390:SF1">
    <property type="entry name" value="CHLOROPLAST PROCESSING PEPTIDASE"/>
    <property type="match status" value="1"/>
</dbReference>
<dbReference type="NCBIfam" id="TIGR02227">
    <property type="entry name" value="sigpep_I_bact"/>
    <property type="match status" value="1"/>
</dbReference>
<dbReference type="EC" id="3.4.21.89" evidence="4 7"/>